<keyword evidence="3" id="KW-1185">Reference proteome</keyword>
<protein>
    <submittedName>
        <fullName evidence="2">Uncharacterized protein</fullName>
    </submittedName>
</protein>
<proteinExistence type="predicted"/>
<dbReference type="Proteomes" id="UP001337655">
    <property type="component" value="Unassembled WGS sequence"/>
</dbReference>
<feature type="region of interest" description="Disordered" evidence="1">
    <location>
        <begin position="1"/>
        <end position="65"/>
    </location>
</feature>
<feature type="compositionally biased region" description="Basic residues" evidence="1">
    <location>
        <begin position="16"/>
        <end position="25"/>
    </location>
</feature>
<dbReference type="RefSeq" id="XP_064660315.1">
    <property type="nucleotide sequence ID" value="XM_064801685.1"/>
</dbReference>
<evidence type="ECO:0000256" key="1">
    <source>
        <dbReference type="SAM" id="MobiDB-lite"/>
    </source>
</evidence>
<gene>
    <name evidence="2" type="ORF">LTR77_004431</name>
</gene>
<feature type="compositionally biased region" description="Polar residues" evidence="1">
    <location>
        <begin position="1"/>
        <end position="14"/>
    </location>
</feature>
<evidence type="ECO:0000313" key="3">
    <source>
        <dbReference type="Proteomes" id="UP001337655"/>
    </source>
</evidence>
<name>A0AAV9PCS1_9PEZI</name>
<sequence length="101" mass="11096">MAVQGDHSSINGSHGSLRHRKRHTVPKNAPFAGRIGGNQAFIATDDSQESEEILKKQPDAAPLSSLRDSLDPRGFFIVDTWRQAAIEAWGEVDPMDLEMPS</sequence>
<comment type="caution">
    <text evidence="2">The sequence shown here is derived from an EMBL/GenBank/DDBJ whole genome shotgun (WGS) entry which is preliminary data.</text>
</comment>
<organism evidence="2 3">
    <name type="scientific">Saxophila tyrrhenica</name>
    <dbReference type="NCBI Taxonomy" id="1690608"/>
    <lineage>
        <taxon>Eukaryota</taxon>
        <taxon>Fungi</taxon>
        <taxon>Dikarya</taxon>
        <taxon>Ascomycota</taxon>
        <taxon>Pezizomycotina</taxon>
        <taxon>Dothideomycetes</taxon>
        <taxon>Dothideomycetidae</taxon>
        <taxon>Mycosphaerellales</taxon>
        <taxon>Extremaceae</taxon>
        <taxon>Saxophila</taxon>
    </lineage>
</organism>
<dbReference type="GeneID" id="89925777"/>
<dbReference type="AlphaFoldDB" id="A0AAV9PCS1"/>
<evidence type="ECO:0000313" key="2">
    <source>
        <dbReference type="EMBL" id="KAK5171287.1"/>
    </source>
</evidence>
<dbReference type="EMBL" id="JAVRRT010000006">
    <property type="protein sequence ID" value="KAK5171287.1"/>
    <property type="molecule type" value="Genomic_DNA"/>
</dbReference>
<reference evidence="2 3" key="1">
    <citation type="submission" date="2023-08" db="EMBL/GenBank/DDBJ databases">
        <title>Black Yeasts Isolated from many extreme environments.</title>
        <authorList>
            <person name="Coleine C."/>
            <person name="Stajich J.E."/>
            <person name="Selbmann L."/>
        </authorList>
    </citation>
    <scope>NUCLEOTIDE SEQUENCE [LARGE SCALE GENOMIC DNA]</scope>
    <source>
        <strain evidence="2 3">CCFEE 5935</strain>
    </source>
</reference>
<accession>A0AAV9PCS1</accession>